<name>A0ABV4DB46_9LACT</name>
<dbReference type="RefSeq" id="WP_237459882.1">
    <property type="nucleotide sequence ID" value="NZ_JBCLSQ010000009.1"/>
</dbReference>
<dbReference type="Proteomes" id="UP001565242">
    <property type="component" value="Unassembled WGS sequence"/>
</dbReference>
<evidence type="ECO:0000256" key="1">
    <source>
        <dbReference type="SAM" id="Phobius"/>
    </source>
</evidence>
<feature type="transmembrane region" description="Helical" evidence="1">
    <location>
        <begin position="34"/>
        <end position="52"/>
    </location>
</feature>
<feature type="transmembrane region" description="Helical" evidence="1">
    <location>
        <begin position="12"/>
        <end position="28"/>
    </location>
</feature>
<evidence type="ECO:0000313" key="3">
    <source>
        <dbReference type="Proteomes" id="UP001565242"/>
    </source>
</evidence>
<protein>
    <submittedName>
        <fullName evidence="2">Uncharacterized protein</fullName>
    </submittedName>
</protein>
<keyword evidence="1" id="KW-1133">Transmembrane helix</keyword>
<gene>
    <name evidence="2" type="ORF">AALM99_05095</name>
</gene>
<keyword evidence="3" id="KW-1185">Reference proteome</keyword>
<sequence>MAMKETKYQIAMTTLAIVGLVFIFFTGVESFGKLLINILLVVILIVSVSGLIKDFLNKK</sequence>
<dbReference type="EMBL" id="JBCLSQ010000009">
    <property type="protein sequence ID" value="MEY8537818.1"/>
    <property type="molecule type" value="Genomic_DNA"/>
</dbReference>
<keyword evidence="1" id="KW-0812">Transmembrane</keyword>
<comment type="caution">
    <text evidence="2">The sequence shown here is derived from an EMBL/GenBank/DDBJ whole genome shotgun (WGS) entry which is preliminary data.</text>
</comment>
<proteinExistence type="predicted"/>
<keyword evidence="1" id="KW-0472">Membrane</keyword>
<accession>A0ABV4DB46</accession>
<organism evidence="2 3">
    <name type="scientific">Lactococcus muris</name>
    <dbReference type="NCBI Taxonomy" id="2941330"/>
    <lineage>
        <taxon>Bacteria</taxon>
        <taxon>Bacillati</taxon>
        <taxon>Bacillota</taxon>
        <taxon>Bacilli</taxon>
        <taxon>Lactobacillales</taxon>
        <taxon>Streptococcaceae</taxon>
        <taxon>Lactococcus</taxon>
    </lineage>
</organism>
<reference evidence="2 3" key="1">
    <citation type="submission" date="2024-03" db="EMBL/GenBank/DDBJ databases">
        <title>Mouse gut bacterial collection (mGBC) of GemPharmatech.</title>
        <authorList>
            <person name="He Y."/>
            <person name="Dong L."/>
            <person name="Wu D."/>
            <person name="Gao X."/>
            <person name="Lin Z."/>
        </authorList>
    </citation>
    <scope>NUCLEOTIDE SEQUENCE [LARGE SCALE GENOMIC DNA]</scope>
    <source>
        <strain evidence="2 3">20-218</strain>
    </source>
</reference>
<evidence type="ECO:0000313" key="2">
    <source>
        <dbReference type="EMBL" id="MEY8537818.1"/>
    </source>
</evidence>